<keyword evidence="2" id="KW-0456">Lyase</keyword>
<comment type="caution">
    <text evidence="2">The sequence shown here is derived from an EMBL/GenBank/DDBJ whole genome shotgun (WGS) entry which is preliminary data.</text>
</comment>
<dbReference type="RefSeq" id="WP_153344813.1">
    <property type="nucleotide sequence ID" value="NZ_WEGI01000009.1"/>
</dbReference>
<proteinExistence type="predicted"/>
<evidence type="ECO:0000313" key="2">
    <source>
        <dbReference type="EMBL" id="MQY28671.1"/>
    </source>
</evidence>
<organism evidence="2 3">
    <name type="scientific">Nocardia aurantia</name>
    <dbReference type="NCBI Taxonomy" id="2585199"/>
    <lineage>
        <taxon>Bacteria</taxon>
        <taxon>Bacillati</taxon>
        <taxon>Actinomycetota</taxon>
        <taxon>Actinomycetes</taxon>
        <taxon>Mycobacteriales</taxon>
        <taxon>Nocardiaceae</taxon>
        <taxon>Nocardia</taxon>
    </lineage>
</organism>
<evidence type="ECO:0000313" key="3">
    <source>
        <dbReference type="Proteomes" id="UP000431401"/>
    </source>
</evidence>
<dbReference type="InterPro" id="IPR032710">
    <property type="entry name" value="NTF2-like_dom_sf"/>
</dbReference>
<name>A0A7K0DSF0_9NOCA</name>
<keyword evidence="3" id="KW-1185">Reference proteome</keyword>
<gene>
    <name evidence="2" type="primary">baiE</name>
    <name evidence="2" type="ORF">NRB56_42550</name>
</gene>
<dbReference type="Pfam" id="PF13577">
    <property type="entry name" value="SnoaL_4"/>
    <property type="match status" value="1"/>
</dbReference>
<dbReference type="GO" id="GO:0033988">
    <property type="term" value="F:bile-acid 7alpha-dehydratase activity"/>
    <property type="evidence" value="ECO:0007669"/>
    <property type="project" value="UniProtKB-EC"/>
</dbReference>
<dbReference type="CDD" id="cd00531">
    <property type="entry name" value="NTF2_like"/>
    <property type="match status" value="1"/>
</dbReference>
<dbReference type="OrthoDB" id="4941530at2"/>
<dbReference type="SUPFAM" id="SSF54427">
    <property type="entry name" value="NTF2-like"/>
    <property type="match status" value="1"/>
</dbReference>
<sequence>MDLVALEQIRTLKYRYLRALDLKNWDEFGETLAEDAVGRYGSPSGGQPLHFTGRDEIVGYMRTALDANIITVHVCSHPIIEIDGDTATGSWCLEDTVIVPEHGVAIRGAAYYEDRYRRAGDRWWITHTGYQRLYEGMLPLTGFTLTANRWDPAATH</sequence>
<dbReference type="EC" id="4.2.1.106" evidence="2"/>
<feature type="domain" description="SnoaL-like" evidence="1">
    <location>
        <begin position="5"/>
        <end position="127"/>
    </location>
</feature>
<protein>
    <submittedName>
        <fullName evidence="2">Bile acid 7-alpha dehydratase</fullName>
        <ecNumber evidence="2">4.2.1.106</ecNumber>
    </submittedName>
</protein>
<accession>A0A7K0DSF0</accession>
<dbReference type="EMBL" id="WEGI01000009">
    <property type="protein sequence ID" value="MQY28671.1"/>
    <property type="molecule type" value="Genomic_DNA"/>
</dbReference>
<dbReference type="Proteomes" id="UP000431401">
    <property type="component" value="Unassembled WGS sequence"/>
</dbReference>
<evidence type="ECO:0000259" key="1">
    <source>
        <dbReference type="Pfam" id="PF13577"/>
    </source>
</evidence>
<dbReference type="AlphaFoldDB" id="A0A7K0DSF0"/>
<reference evidence="2 3" key="1">
    <citation type="submission" date="2019-10" db="EMBL/GenBank/DDBJ databases">
        <title>Nocardia macrotermitis sp. nov. and Nocardia aurantia sp. nov., isolated from the gut of fungus growing-termite Macrotermes natalensis.</title>
        <authorList>
            <person name="Benndorf R."/>
            <person name="Schwitalla J."/>
            <person name="Martin K."/>
            <person name="De Beer W."/>
            <person name="Kaster A.-K."/>
            <person name="Vollmers J."/>
            <person name="Poulsen M."/>
            <person name="Beemelmanns C."/>
        </authorList>
    </citation>
    <scope>NUCLEOTIDE SEQUENCE [LARGE SCALE GENOMIC DNA]</scope>
    <source>
        <strain evidence="2 3">RB56</strain>
    </source>
</reference>
<dbReference type="InterPro" id="IPR037401">
    <property type="entry name" value="SnoaL-like"/>
</dbReference>
<dbReference type="Gene3D" id="3.10.450.50">
    <property type="match status" value="1"/>
</dbReference>